<protein>
    <submittedName>
        <fullName evidence="2">Uncharacterized protein</fullName>
    </submittedName>
</protein>
<sequence>MDLDGVAGAEVRDVVALDVVADLGKQVAHDLSSQMPQVSRGVGTCCSDADLVLLAGGVRFPLWQEPDADTPLDRARSCPSADEAKR</sequence>
<proteinExistence type="predicted"/>
<dbReference type="Proteomes" id="UP001500571">
    <property type="component" value="Unassembled WGS sequence"/>
</dbReference>
<accession>A0ABN2R3D2</accession>
<gene>
    <name evidence="2" type="ORF">GCM10009798_23490</name>
</gene>
<evidence type="ECO:0000256" key="1">
    <source>
        <dbReference type="SAM" id="MobiDB-lite"/>
    </source>
</evidence>
<name>A0ABN2R3D2_9ACTN</name>
<organism evidence="2 3">
    <name type="scientific">Nocardioides panacihumi</name>
    <dbReference type="NCBI Taxonomy" id="400774"/>
    <lineage>
        <taxon>Bacteria</taxon>
        <taxon>Bacillati</taxon>
        <taxon>Actinomycetota</taxon>
        <taxon>Actinomycetes</taxon>
        <taxon>Propionibacteriales</taxon>
        <taxon>Nocardioidaceae</taxon>
        <taxon>Nocardioides</taxon>
    </lineage>
</organism>
<feature type="compositionally biased region" description="Basic and acidic residues" evidence="1">
    <location>
        <begin position="71"/>
        <end position="86"/>
    </location>
</feature>
<feature type="region of interest" description="Disordered" evidence="1">
    <location>
        <begin position="65"/>
        <end position="86"/>
    </location>
</feature>
<evidence type="ECO:0000313" key="2">
    <source>
        <dbReference type="EMBL" id="GAA1962978.1"/>
    </source>
</evidence>
<evidence type="ECO:0000313" key="3">
    <source>
        <dbReference type="Proteomes" id="UP001500571"/>
    </source>
</evidence>
<keyword evidence="3" id="KW-1185">Reference proteome</keyword>
<comment type="caution">
    <text evidence="2">The sequence shown here is derived from an EMBL/GenBank/DDBJ whole genome shotgun (WGS) entry which is preliminary data.</text>
</comment>
<dbReference type="EMBL" id="BAAAPB010000002">
    <property type="protein sequence ID" value="GAA1962978.1"/>
    <property type="molecule type" value="Genomic_DNA"/>
</dbReference>
<reference evidence="2 3" key="1">
    <citation type="journal article" date="2019" name="Int. J. Syst. Evol. Microbiol.">
        <title>The Global Catalogue of Microorganisms (GCM) 10K type strain sequencing project: providing services to taxonomists for standard genome sequencing and annotation.</title>
        <authorList>
            <consortium name="The Broad Institute Genomics Platform"/>
            <consortium name="The Broad Institute Genome Sequencing Center for Infectious Disease"/>
            <person name="Wu L."/>
            <person name="Ma J."/>
        </authorList>
    </citation>
    <scope>NUCLEOTIDE SEQUENCE [LARGE SCALE GENOMIC DNA]</scope>
    <source>
        <strain evidence="2 3">JCM 15309</strain>
    </source>
</reference>